<dbReference type="Proteomes" id="UP000663823">
    <property type="component" value="Unassembled WGS sequence"/>
</dbReference>
<dbReference type="EMBL" id="CAJOAX010047998">
    <property type="protein sequence ID" value="CAF4303843.1"/>
    <property type="molecule type" value="Genomic_DNA"/>
</dbReference>
<evidence type="ECO:0000313" key="2">
    <source>
        <dbReference type="Proteomes" id="UP000663823"/>
    </source>
</evidence>
<gene>
    <name evidence="1" type="ORF">OTI717_LOCUS42131</name>
</gene>
<sequence>NYYQKLEITIQLTTINDAPFESEDFYIVYCVAQQTRFEATAEQGFVVLLDCIADLHR</sequence>
<feature type="non-terminal residue" evidence="1">
    <location>
        <position position="1"/>
    </location>
</feature>
<reference evidence="1" key="1">
    <citation type="submission" date="2021-02" db="EMBL/GenBank/DDBJ databases">
        <authorList>
            <person name="Nowell W R."/>
        </authorList>
    </citation>
    <scope>NUCLEOTIDE SEQUENCE</scope>
</reference>
<dbReference type="AlphaFoldDB" id="A0A820I655"/>
<evidence type="ECO:0000313" key="1">
    <source>
        <dbReference type="EMBL" id="CAF4303843.1"/>
    </source>
</evidence>
<organism evidence="1 2">
    <name type="scientific">Rotaria sordida</name>
    <dbReference type="NCBI Taxonomy" id="392033"/>
    <lineage>
        <taxon>Eukaryota</taxon>
        <taxon>Metazoa</taxon>
        <taxon>Spiralia</taxon>
        <taxon>Gnathifera</taxon>
        <taxon>Rotifera</taxon>
        <taxon>Eurotatoria</taxon>
        <taxon>Bdelloidea</taxon>
        <taxon>Philodinida</taxon>
        <taxon>Philodinidae</taxon>
        <taxon>Rotaria</taxon>
    </lineage>
</organism>
<proteinExistence type="predicted"/>
<protein>
    <submittedName>
        <fullName evidence="1">Uncharacterized protein</fullName>
    </submittedName>
</protein>
<name>A0A820I655_9BILA</name>
<comment type="caution">
    <text evidence="1">The sequence shown here is derived from an EMBL/GenBank/DDBJ whole genome shotgun (WGS) entry which is preliminary data.</text>
</comment>
<accession>A0A820I655</accession>